<accession>A0A562QM89</accession>
<evidence type="ECO:0000313" key="2">
    <source>
        <dbReference type="Proteomes" id="UP000315711"/>
    </source>
</evidence>
<dbReference type="OrthoDB" id="2454247at2"/>
<organism evidence="1 2">
    <name type="scientific">Halalkalibacter nanhaiisediminis</name>
    <dbReference type="NCBI Taxonomy" id="688079"/>
    <lineage>
        <taxon>Bacteria</taxon>
        <taxon>Bacillati</taxon>
        <taxon>Bacillota</taxon>
        <taxon>Bacilli</taxon>
        <taxon>Bacillales</taxon>
        <taxon>Bacillaceae</taxon>
        <taxon>Halalkalibacter</taxon>
    </lineage>
</organism>
<comment type="caution">
    <text evidence="1">The sequence shown here is derived from an EMBL/GenBank/DDBJ whole genome shotgun (WGS) entry which is preliminary data.</text>
</comment>
<gene>
    <name evidence="1" type="ORF">IQ10_01183</name>
</gene>
<evidence type="ECO:0000313" key="1">
    <source>
        <dbReference type="EMBL" id="TWI57854.1"/>
    </source>
</evidence>
<name>A0A562QM89_9BACI</name>
<evidence type="ECO:0008006" key="3">
    <source>
        <dbReference type="Google" id="ProtNLM"/>
    </source>
</evidence>
<keyword evidence="2" id="KW-1185">Reference proteome</keyword>
<dbReference type="EMBL" id="VLKZ01000003">
    <property type="protein sequence ID" value="TWI57854.1"/>
    <property type="molecule type" value="Genomic_DNA"/>
</dbReference>
<protein>
    <recommendedName>
        <fullName evidence="3">DUF2922 family protein</fullName>
    </recommendedName>
</protein>
<dbReference type="Pfam" id="PF11148">
    <property type="entry name" value="DUF2922"/>
    <property type="match status" value="1"/>
</dbReference>
<dbReference type="AlphaFoldDB" id="A0A562QM89"/>
<reference evidence="1 2" key="1">
    <citation type="journal article" date="2015" name="Stand. Genomic Sci.">
        <title>Genomic Encyclopedia of Bacterial and Archaeal Type Strains, Phase III: the genomes of soil and plant-associated and newly described type strains.</title>
        <authorList>
            <person name="Whitman W.B."/>
            <person name="Woyke T."/>
            <person name="Klenk H.P."/>
            <person name="Zhou Y."/>
            <person name="Lilburn T.G."/>
            <person name="Beck B.J."/>
            <person name="De Vos P."/>
            <person name="Vandamme P."/>
            <person name="Eisen J.A."/>
            <person name="Garrity G."/>
            <person name="Hugenholtz P."/>
            <person name="Kyrpides N.C."/>
        </authorList>
    </citation>
    <scope>NUCLEOTIDE SEQUENCE [LARGE SCALE GENOMIC DNA]</scope>
    <source>
        <strain evidence="1 2">CGMCC 1.10116</strain>
    </source>
</reference>
<sequence length="72" mass="7632">MSKTLELLFENEEGRQVTVSVDQPIEPVDAAAVANSMAVILNGNTLLSSGGDLVAIRGARVVERNVNVIELP</sequence>
<proteinExistence type="predicted"/>
<dbReference type="InterPro" id="IPR021321">
    <property type="entry name" value="DUF2922"/>
</dbReference>
<dbReference type="Proteomes" id="UP000315711">
    <property type="component" value="Unassembled WGS sequence"/>
</dbReference>